<dbReference type="AlphaFoldDB" id="A0A2I1CPH8"/>
<feature type="region of interest" description="Disordered" evidence="1">
    <location>
        <begin position="1"/>
        <end position="41"/>
    </location>
</feature>
<dbReference type="GeneID" id="36538497"/>
<evidence type="ECO:0000256" key="1">
    <source>
        <dbReference type="SAM" id="MobiDB-lite"/>
    </source>
</evidence>
<dbReference type="STRING" id="1392255.A0A2I1CPH8"/>
<dbReference type="Proteomes" id="UP000234474">
    <property type="component" value="Unassembled WGS sequence"/>
</dbReference>
<name>A0A2I1CPH8_ASPN1</name>
<accession>A0A2I1CPH8</accession>
<sequence length="161" mass="16979">MPCGPRHAAGIDAPFGMKTPRGTEATCGPRHPAGVDTPFGVRTPRGTEATCGPRHPAGVDAHFGVRTPRGTEVTGGLRHPAGVDAPAKIAYSLGGEATHRCSPPDSPSRLISVPRHFRRAFRSDFVGVGGPGPSAPPLSHPCNCKFFPYLFLKRLQQVLEA</sequence>
<protein>
    <submittedName>
        <fullName evidence="2">Uncharacterized protein</fullName>
    </submittedName>
</protein>
<evidence type="ECO:0000313" key="3">
    <source>
        <dbReference type="Proteomes" id="UP000234474"/>
    </source>
</evidence>
<dbReference type="VEuPathDB" id="FungiDB:P174DRAFT_50338"/>
<gene>
    <name evidence="2" type="ORF">P174DRAFT_50338</name>
</gene>
<keyword evidence="3" id="KW-1185">Reference proteome</keyword>
<dbReference type="RefSeq" id="XP_024688122.1">
    <property type="nucleotide sequence ID" value="XM_024831160.1"/>
</dbReference>
<proteinExistence type="predicted"/>
<reference evidence="3" key="1">
    <citation type="journal article" date="2018" name="Proc. Natl. Acad. Sci. U.S.A.">
        <title>Linking secondary metabolites to gene clusters through genome sequencing of six diverse Aspergillus species.</title>
        <authorList>
            <person name="Kaerboelling I."/>
            <person name="Vesth T.C."/>
            <person name="Frisvad J.C."/>
            <person name="Nybo J.L."/>
            <person name="Theobald S."/>
            <person name="Kuo A."/>
            <person name="Bowyer P."/>
            <person name="Matsuda Y."/>
            <person name="Mondo S."/>
            <person name="Lyhne E.K."/>
            <person name="Kogle M.E."/>
            <person name="Clum A."/>
            <person name="Lipzen A."/>
            <person name="Salamov A."/>
            <person name="Ngan C.Y."/>
            <person name="Daum C."/>
            <person name="Chiniquy J."/>
            <person name="Barry K."/>
            <person name="LaButti K."/>
            <person name="Haridas S."/>
            <person name="Simmons B.A."/>
            <person name="Magnuson J.K."/>
            <person name="Mortensen U.H."/>
            <person name="Larsen T.O."/>
            <person name="Grigoriev I.V."/>
            <person name="Baker S.E."/>
            <person name="Andersen M.R."/>
        </authorList>
    </citation>
    <scope>NUCLEOTIDE SEQUENCE [LARGE SCALE GENOMIC DNA]</scope>
    <source>
        <strain evidence="3">IBT 16806</strain>
    </source>
</reference>
<dbReference type="EMBL" id="MSZS01000001">
    <property type="protein sequence ID" value="PKX99527.1"/>
    <property type="molecule type" value="Genomic_DNA"/>
</dbReference>
<organism evidence="2 3">
    <name type="scientific">Aspergillus novofumigatus (strain IBT 16806)</name>
    <dbReference type="NCBI Taxonomy" id="1392255"/>
    <lineage>
        <taxon>Eukaryota</taxon>
        <taxon>Fungi</taxon>
        <taxon>Dikarya</taxon>
        <taxon>Ascomycota</taxon>
        <taxon>Pezizomycotina</taxon>
        <taxon>Eurotiomycetes</taxon>
        <taxon>Eurotiomycetidae</taxon>
        <taxon>Eurotiales</taxon>
        <taxon>Aspergillaceae</taxon>
        <taxon>Aspergillus</taxon>
        <taxon>Aspergillus subgen. Fumigati</taxon>
    </lineage>
</organism>
<comment type="caution">
    <text evidence="2">The sequence shown here is derived from an EMBL/GenBank/DDBJ whole genome shotgun (WGS) entry which is preliminary data.</text>
</comment>
<evidence type="ECO:0000313" key="2">
    <source>
        <dbReference type="EMBL" id="PKX99527.1"/>
    </source>
</evidence>
<dbReference type="OrthoDB" id="10458135at2759"/>